<dbReference type="AlphaFoldDB" id="A0A0F7V3R2"/>
<evidence type="ECO:0000256" key="4">
    <source>
        <dbReference type="ARBA" id="ARBA00022490"/>
    </source>
</evidence>
<dbReference type="GO" id="GO:0005930">
    <property type="term" value="C:axoneme"/>
    <property type="evidence" value="ECO:0007669"/>
    <property type="project" value="UniProtKB-SubCell"/>
</dbReference>
<name>A0A0F7V3R2_TOXGV</name>
<keyword evidence="4" id="KW-0963">Cytoplasm</keyword>
<keyword evidence="7" id="KW-0206">Cytoskeleton</keyword>
<comment type="similarity">
    <text evidence="2">Belongs to the CFAP206 family.</text>
</comment>
<protein>
    <recommendedName>
        <fullName evidence="3">Cilia- and flagella-associated protein 206</fullName>
    </recommendedName>
</protein>
<evidence type="ECO:0000256" key="7">
    <source>
        <dbReference type="ARBA" id="ARBA00023212"/>
    </source>
</evidence>
<reference evidence="9" key="1">
    <citation type="journal article" date="2015" name="PLoS ONE">
        <title>Comprehensive Evaluation of Toxoplasma gondii VEG and Neospora caninum LIV Genomes with Tachyzoite Stage Transcriptome and Proteome Defines Novel Transcript Features.</title>
        <authorList>
            <person name="Ramaprasad A."/>
            <person name="Mourier T."/>
            <person name="Naeem R."/>
            <person name="Malas T.B."/>
            <person name="Moussa E."/>
            <person name="Panigrahi A."/>
            <person name="Vermont S.J."/>
            <person name="Otto T.D."/>
            <person name="Wastling J."/>
            <person name="Pain A."/>
        </authorList>
    </citation>
    <scope>NUCLEOTIDE SEQUENCE</scope>
    <source>
        <strain evidence="9">VEG</strain>
    </source>
</reference>
<dbReference type="GO" id="GO:0030030">
    <property type="term" value="P:cell projection organization"/>
    <property type="evidence" value="ECO:0007669"/>
    <property type="project" value="UniProtKB-KW"/>
</dbReference>
<evidence type="ECO:0000256" key="2">
    <source>
        <dbReference type="ARBA" id="ARBA00010500"/>
    </source>
</evidence>
<evidence type="ECO:0000256" key="8">
    <source>
        <dbReference type="ARBA" id="ARBA00023273"/>
    </source>
</evidence>
<dbReference type="EMBL" id="LN714498">
    <property type="protein sequence ID" value="CEL74760.1"/>
    <property type="molecule type" value="Genomic_DNA"/>
</dbReference>
<evidence type="ECO:0000256" key="5">
    <source>
        <dbReference type="ARBA" id="ARBA00022794"/>
    </source>
</evidence>
<dbReference type="GO" id="GO:0003356">
    <property type="term" value="P:regulation of cilium beat frequency"/>
    <property type="evidence" value="ECO:0007669"/>
    <property type="project" value="TreeGrafter"/>
</dbReference>
<evidence type="ECO:0000256" key="6">
    <source>
        <dbReference type="ARBA" id="ARBA00023069"/>
    </source>
</evidence>
<dbReference type="PANTHER" id="PTHR21442">
    <property type="entry name" value="CILIA- AND FLAGELLA-ASSOCIATED PROTEIN 206"/>
    <property type="match status" value="1"/>
</dbReference>
<accession>A0A0F7V3R2</accession>
<keyword evidence="8" id="KW-0966">Cell projection</keyword>
<comment type="subcellular location">
    <subcellularLocation>
        <location evidence="1">Cytoplasm</location>
        <location evidence="1">Cytoskeleton</location>
        <location evidence="1">Cilium axoneme</location>
    </subcellularLocation>
</comment>
<evidence type="ECO:0000256" key="1">
    <source>
        <dbReference type="ARBA" id="ARBA00004430"/>
    </source>
</evidence>
<sequence length="175" mass="20129">MLFSCPLAFGSGVGRGIRHSYHSTPLRSSLRNILKLQRNIATRLKQETPRFGKDTATADQLFLLLHEPRNADAAVMTPVHFETLERDTSYHWNEWELRRRALKVADILNRTTRSSQTKSSHCRMEQETQVYPLKEKEQNTMKSKGTSTIRTKKYITGLRGKTNTKAETVKVELDP</sequence>
<dbReference type="InterPro" id="IPR021897">
    <property type="entry name" value="FAP206"/>
</dbReference>
<evidence type="ECO:0000313" key="9">
    <source>
        <dbReference type="EMBL" id="CEL74760.1"/>
    </source>
</evidence>
<proteinExistence type="inferred from homology"/>
<dbReference type="PANTHER" id="PTHR21442:SF0">
    <property type="entry name" value="CILIA- AND FLAGELLA-ASSOCIATED PROTEIN 206"/>
    <property type="match status" value="1"/>
</dbReference>
<keyword evidence="5" id="KW-0970">Cilium biogenesis/degradation</keyword>
<gene>
    <name evidence="9" type="ORF">BN1205_025300</name>
</gene>
<dbReference type="GO" id="GO:0036064">
    <property type="term" value="C:ciliary basal body"/>
    <property type="evidence" value="ECO:0007669"/>
    <property type="project" value="TreeGrafter"/>
</dbReference>
<organism evidence="9">
    <name type="scientific">Toxoplasma gondii (strain ATCC 50861 / VEG)</name>
    <dbReference type="NCBI Taxonomy" id="432359"/>
    <lineage>
        <taxon>Eukaryota</taxon>
        <taxon>Sar</taxon>
        <taxon>Alveolata</taxon>
        <taxon>Apicomplexa</taxon>
        <taxon>Conoidasida</taxon>
        <taxon>Coccidia</taxon>
        <taxon>Eucoccidiorida</taxon>
        <taxon>Eimeriorina</taxon>
        <taxon>Sarcocystidae</taxon>
        <taxon>Toxoplasma</taxon>
    </lineage>
</organism>
<evidence type="ECO:0000256" key="3">
    <source>
        <dbReference type="ARBA" id="ARBA00021602"/>
    </source>
</evidence>
<keyword evidence="6" id="KW-0969">Cilium</keyword>